<gene>
    <name evidence="2" type="ORF">P4U43_05110</name>
</gene>
<reference evidence="2 3" key="1">
    <citation type="journal article" date="2023" name="Int. J. Syst. Evol. Microbiol.">
        <title>Arthrobacter vasquezii sp. nov., isolated from a soil sample from Union Glacier, Antarctica.</title>
        <authorList>
            <person name="Valenzuela-Ibaceta F."/>
            <person name="Carrasco V."/>
            <person name="Lagos-Moraga S."/>
            <person name="Dietz-Vargas C."/>
            <person name="Navarro C.A."/>
            <person name="Perez-Donoso J.M."/>
        </authorList>
    </citation>
    <scope>NUCLEOTIDE SEQUENCE [LARGE SCALE GENOMIC DNA]</scope>
    <source>
        <strain evidence="2 3">EH-1B-1</strain>
    </source>
</reference>
<organism evidence="2 3">
    <name type="scientific">Arthrobacter vasquezii</name>
    <dbReference type="NCBI Taxonomy" id="2977629"/>
    <lineage>
        <taxon>Bacteria</taxon>
        <taxon>Bacillati</taxon>
        <taxon>Actinomycetota</taxon>
        <taxon>Actinomycetes</taxon>
        <taxon>Micrococcales</taxon>
        <taxon>Micrococcaceae</taxon>
        <taxon>Arthrobacter</taxon>
    </lineage>
</organism>
<evidence type="ECO:0000256" key="1">
    <source>
        <dbReference type="SAM" id="MobiDB-lite"/>
    </source>
</evidence>
<dbReference type="RefSeq" id="WP_277357748.1">
    <property type="nucleotide sequence ID" value="NZ_JAROKN010000007.1"/>
</dbReference>
<dbReference type="InterPro" id="IPR021202">
    <property type="entry name" value="Rv3654c-like"/>
</dbReference>
<dbReference type="NCBIfam" id="TIGR03816">
    <property type="entry name" value="tadE_like_DECH"/>
    <property type="match status" value="1"/>
</dbReference>
<feature type="region of interest" description="Disordered" evidence="1">
    <location>
        <begin position="104"/>
        <end position="123"/>
    </location>
</feature>
<protein>
    <submittedName>
        <fullName evidence="2">Flp pilus-assembly TadE/G-like family protein</fullName>
    </submittedName>
</protein>
<evidence type="ECO:0000313" key="2">
    <source>
        <dbReference type="EMBL" id="MDF9277170.1"/>
    </source>
</evidence>
<accession>A0ABT6CUB0</accession>
<dbReference type="EMBL" id="JAROKN010000007">
    <property type="protein sequence ID" value="MDF9277170.1"/>
    <property type="molecule type" value="Genomic_DNA"/>
</dbReference>
<feature type="compositionally biased region" description="Low complexity" evidence="1">
    <location>
        <begin position="109"/>
        <end position="123"/>
    </location>
</feature>
<sequence length="123" mass="11991">MMGLRAGKEAGSGTVLMTGVALAALLLLSVVVLFAQASVAGSRAATAADLSALAGADAARGLRDGNPCAVAAEVASLQDARLTGCVIEGESGHIVRISTEVDSIPALPPASGRARAGPPSSDP</sequence>
<evidence type="ECO:0000313" key="3">
    <source>
        <dbReference type="Proteomes" id="UP001220456"/>
    </source>
</evidence>
<dbReference type="Proteomes" id="UP001220456">
    <property type="component" value="Unassembled WGS sequence"/>
</dbReference>
<name>A0ABT6CUB0_9MICC</name>
<keyword evidence="3" id="KW-1185">Reference proteome</keyword>
<proteinExistence type="predicted"/>
<comment type="caution">
    <text evidence="2">The sequence shown here is derived from an EMBL/GenBank/DDBJ whole genome shotgun (WGS) entry which is preliminary data.</text>
</comment>